<comment type="caution">
    <text evidence="1">The sequence shown here is derived from an EMBL/GenBank/DDBJ whole genome shotgun (WGS) entry which is preliminary data.</text>
</comment>
<sequence length="141" mass="13978">MLPPPPGAQSGDIVGTLLSGENITITNGVLNGGVVSGLTLAVTSGTGVPSLFALQEGTASASQQVFSASFVLQGPGLGLPALTDLVVTLTSQSSFPALSPANPVLISVATLDADPVPVPAAALLFAPVLLFLRRRISCSSA</sequence>
<organism evidence="1 2">
    <name type="scientific">Parvularcula maris</name>
    <dbReference type="NCBI Taxonomy" id="2965077"/>
    <lineage>
        <taxon>Bacteria</taxon>
        <taxon>Pseudomonadati</taxon>
        <taxon>Pseudomonadota</taxon>
        <taxon>Alphaproteobacteria</taxon>
        <taxon>Parvularculales</taxon>
        <taxon>Parvularculaceae</taxon>
        <taxon>Parvularcula</taxon>
    </lineage>
</organism>
<gene>
    <name evidence="1" type="ORF">NOG11_13065</name>
</gene>
<reference evidence="1" key="1">
    <citation type="submission" date="2022-07" db="EMBL/GenBank/DDBJ databases">
        <title>Parvularcula maris sp. nov., an algicidal bacterium isolated from seawater.</title>
        <authorList>
            <person name="Li F."/>
        </authorList>
    </citation>
    <scope>NUCLEOTIDE SEQUENCE</scope>
    <source>
        <strain evidence="1">BGMRC 0090</strain>
    </source>
</reference>
<dbReference type="RefSeq" id="WP_256620219.1">
    <property type="nucleotide sequence ID" value="NZ_JANIBC010000016.1"/>
</dbReference>
<dbReference type="EMBL" id="JANIBC010000016">
    <property type="protein sequence ID" value="MCQ8186311.1"/>
    <property type="molecule type" value="Genomic_DNA"/>
</dbReference>
<keyword evidence="2" id="KW-1185">Reference proteome</keyword>
<evidence type="ECO:0000313" key="2">
    <source>
        <dbReference type="Proteomes" id="UP001142610"/>
    </source>
</evidence>
<proteinExistence type="predicted"/>
<accession>A0A9X2LB50</accession>
<protein>
    <submittedName>
        <fullName evidence="1">Uncharacterized protein</fullName>
    </submittedName>
</protein>
<evidence type="ECO:0000313" key="1">
    <source>
        <dbReference type="EMBL" id="MCQ8186311.1"/>
    </source>
</evidence>
<dbReference type="AlphaFoldDB" id="A0A9X2LB50"/>
<name>A0A9X2LB50_9PROT</name>
<dbReference type="Proteomes" id="UP001142610">
    <property type="component" value="Unassembled WGS sequence"/>
</dbReference>